<reference evidence="2" key="1">
    <citation type="submission" date="2016-11" db="UniProtKB">
        <authorList>
            <consortium name="WormBaseParasite"/>
        </authorList>
    </citation>
    <scope>IDENTIFICATION</scope>
</reference>
<name>A0A1I8AJC5_9BILA</name>
<accession>A0A1I8AJC5</accession>
<evidence type="ECO:0000313" key="1">
    <source>
        <dbReference type="Proteomes" id="UP000095287"/>
    </source>
</evidence>
<sequence>MDSVPYDFIERTILLAGPPNRSPFATLRGHWGRYTKVLEDETEHIHLYVDVHPDLQLSARVKYHHDCRFNPAYYWAIPMELGMEDLAQKNHVNIARVIVSGESDVFMDPMAEMIDDVKKEMLMRLLRHSNGLTTLDLFTLPKDVPTLTDLLEAIPRVENIMLGGLMTVEDVSFALSLMKNHVQRGCLKGLCFGMPISRAYFPLVRVFLEETEFHLFLGKVTSEDEDFAKEVILLIMASLMRRKQRFQNSEVVMRGSPRVLDVLKKEIRKVEESWSGKFAMPGVERGCSLVVSIQKRTNSPSVFCRTTVLSFSR</sequence>
<organism evidence="1 2">
    <name type="scientific">Steinernema glaseri</name>
    <dbReference type="NCBI Taxonomy" id="37863"/>
    <lineage>
        <taxon>Eukaryota</taxon>
        <taxon>Metazoa</taxon>
        <taxon>Ecdysozoa</taxon>
        <taxon>Nematoda</taxon>
        <taxon>Chromadorea</taxon>
        <taxon>Rhabditida</taxon>
        <taxon>Tylenchina</taxon>
        <taxon>Panagrolaimomorpha</taxon>
        <taxon>Strongyloidoidea</taxon>
        <taxon>Steinernematidae</taxon>
        <taxon>Steinernema</taxon>
    </lineage>
</organism>
<dbReference type="WBParaSite" id="L893_g6340.t1">
    <property type="protein sequence ID" value="L893_g6340.t1"/>
    <property type="gene ID" value="L893_g6340"/>
</dbReference>
<proteinExistence type="predicted"/>
<protein>
    <submittedName>
        <fullName evidence="2">KH_dom_type_1 domain-containing protein</fullName>
    </submittedName>
</protein>
<dbReference type="AlphaFoldDB" id="A0A1I8AJC5"/>
<keyword evidence="1" id="KW-1185">Reference proteome</keyword>
<dbReference type="Proteomes" id="UP000095287">
    <property type="component" value="Unplaced"/>
</dbReference>
<evidence type="ECO:0000313" key="2">
    <source>
        <dbReference type="WBParaSite" id="L893_g6340.t1"/>
    </source>
</evidence>